<dbReference type="InterPro" id="IPR017953">
    <property type="entry name" value="Carbohydrate_kinase_pred_CS"/>
</dbReference>
<keyword evidence="5 18" id="KW-0479">Metal-binding</keyword>
<dbReference type="InterPro" id="IPR030677">
    <property type="entry name" value="Nnr"/>
</dbReference>
<comment type="catalytic activity">
    <reaction evidence="15 17 18">
        <text>(6S)-NADHX + ADP = AMP + phosphate + NADH + H(+)</text>
        <dbReference type="Rhea" id="RHEA:32223"/>
        <dbReference type="ChEBI" id="CHEBI:15378"/>
        <dbReference type="ChEBI" id="CHEBI:43474"/>
        <dbReference type="ChEBI" id="CHEBI:57945"/>
        <dbReference type="ChEBI" id="CHEBI:64074"/>
        <dbReference type="ChEBI" id="CHEBI:456215"/>
        <dbReference type="ChEBI" id="CHEBI:456216"/>
        <dbReference type="EC" id="4.2.1.136"/>
    </reaction>
</comment>
<dbReference type="Gene3D" id="3.40.50.10260">
    <property type="entry name" value="YjeF N-terminal domain"/>
    <property type="match status" value="1"/>
</dbReference>
<evidence type="ECO:0000313" key="21">
    <source>
        <dbReference type="EMBL" id="CEO90464.1"/>
    </source>
</evidence>
<dbReference type="GO" id="GO:0046496">
    <property type="term" value="P:nicotinamide nucleotide metabolic process"/>
    <property type="evidence" value="ECO:0007669"/>
    <property type="project" value="UniProtKB-UniRule"/>
</dbReference>
<dbReference type="CDD" id="cd01171">
    <property type="entry name" value="YXKO-related"/>
    <property type="match status" value="1"/>
</dbReference>
<keyword evidence="10 17" id="KW-0520">NAD</keyword>
<accession>A0A0B7MIJ6</accession>
<dbReference type="PIRSF" id="PIRSF017184">
    <property type="entry name" value="Nnr"/>
    <property type="match status" value="1"/>
</dbReference>
<comment type="similarity">
    <text evidence="3 18">In the N-terminal section; belongs to the NnrE/AIBP family.</text>
</comment>
<proteinExistence type="inferred from homology"/>
<comment type="function">
    <text evidence="14 18">Bifunctional enzyme that catalyzes the epimerization of the S- and R-forms of NAD(P)HX and the dehydration of the S-form of NAD(P)HX at the expense of ADP, which is converted to AMP. This allows the repair of both epimers of NAD(P)HX, a damaged form of NAD(P)H that is a result of enzymatic or heat-dependent hydration.</text>
</comment>
<evidence type="ECO:0000256" key="11">
    <source>
        <dbReference type="ARBA" id="ARBA00023235"/>
    </source>
</evidence>
<keyword evidence="8 17" id="KW-0521">NADP</keyword>
<evidence type="ECO:0000256" key="6">
    <source>
        <dbReference type="ARBA" id="ARBA00022741"/>
    </source>
</evidence>
<dbReference type="PANTHER" id="PTHR12592:SF0">
    <property type="entry name" value="ATP-DEPENDENT (S)-NAD(P)H-HYDRATE DEHYDRATASE"/>
    <property type="match status" value="1"/>
</dbReference>
<evidence type="ECO:0000256" key="8">
    <source>
        <dbReference type="ARBA" id="ARBA00022857"/>
    </source>
</evidence>
<evidence type="ECO:0000256" key="12">
    <source>
        <dbReference type="ARBA" id="ARBA00023239"/>
    </source>
</evidence>
<evidence type="ECO:0000256" key="13">
    <source>
        <dbReference type="ARBA" id="ARBA00023268"/>
    </source>
</evidence>
<sequence length="485" mass="50898">MGESRRGNKFFIIAGPGNNGGDGFVVGRHLFNRGALVQFLITTDPQYYRGDAAVNLKIINDMELPCEVLQPDNVDSFKDDIKKADLVIDALFGTGFKGVPREPLSSLIRSVNEIGNPVLAVDIPSGMEADTGIIAGECIKAIITVTMGMPKIGLYLDPGAQYTGEVVVGDISFPPQLKSEEGGDYYLVDQEMVSGALPLRLPTQHKGDFGHVVVIGGTRGYTGAAALASNAALRGGAGLVTAVIPEQLYPVAAVKLTEAMTYPASGSKGGGFSSTCRASIQQVLEKATVLAVGPGFGQEEETAGFLEDLLLNTSIPLVLDADALNILTRRKHLLTDASLAEQRRQWVLTPHPGEMARLCGVSISEIQADRLGYAAQASREWGVVVVLKGARTIITGPEGPLFINPTGNPGLASGGTGDVLAGLIASFRAQGLAAEEAAYSGAFIHGLAADQIALKKGTIGMIAGDLLKEIPVVIENLIALKERGR</sequence>
<comment type="subunit">
    <text evidence="17">Homotetramer.</text>
</comment>
<dbReference type="InterPro" id="IPR000631">
    <property type="entry name" value="CARKD"/>
</dbReference>
<comment type="catalytic activity">
    <reaction evidence="1 18">
        <text>(6R)-NADHX = (6S)-NADHX</text>
        <dbReference type="Rhea" id="RHEA:32215"/>
        <dbReference type="ChEBI" id="CHEBI:64074"/>
        <dbReference type="ChEBI" id="CHEBI:64075"/>
        <dbReference type="EC" id="5.1.99.6"/>
    </reaction>
</comment>
<dbReference type="AlphaFoldDB" id="A0A0B7MIJ6"/>
<dbReference type="EMBL" id="CDRZ01000291">
    <property type="protein sequence ID" value="CEO90464.1"/>
    <property type="molecule type" value="Genomic_DNA"/>
</dbReference>
<dbReference type="SUPFAM" id="SSF64153">
    <property type="entry name" value="YjeF N-terminal domain-like"/>
    <property type="match status" value="1"/>
</dbReference>
<feature type="binding site" evidence="17">
    <location>
        <position position="417"/>
    </location>
    <ligand>
        <name>AMP</name>
        <dbReference type="ChEBI" id="CHEBI:456215"/>
    </ligand>
</feature>
<comment type="similarity">
    <text evidence="4 18">In the C-terminal section; belongs to the NnrD/CARKD family.</text>
</comment>
<comment type="function">
    <text evidence="17">Catalyzes the dehydration of the S-form of NAD(P)HX at the expense of ADP, which is converted to AMP. Together with NAD(P)HX epimerase, which catalyzes the epimerization of the S- and R-forms, the enzyme allows the repair of both epimers of NAD(P)HX, a damaged form of NAD(P)H that is a result of enzymatic or heat-dependent hydration.</text>
</comment>
<dbReference type="PROSITE" id="PS51383">
    <property type="entry name" value="YJEF_C_3"/>
    <property type="match status" value="1"/>
</dbReference>
<keyword evidence="13" id="KW-0511">Multifunctional enzyme</keyword>
<dbReference type="SUPFAM" id="SSF53613">
    <property type="entry name" value="Ribokinase-like"/>
    <property type="match status" value="1"/>
</dbReference>
<evidence type="ECO:0000313" key="22">
    <source>
        <dbReference type="Proteomes" id="UP000046155"/>
    </source>
</evidence>
<dbReference type="PROSITE" id="PS01050">
    <property type="entry name" value="YJEF_C_2"/>
    <property type="match status" value="1"/>
</dbReference>
<feature type="domain" description="YjeF N-terminal" evidence="20">
    <location>
        <begin position="1"/>
        <end position="179"/>
    </location>
</feature>
<dbReference type="NCBIfam" id="TIGR00197">
    <property type="entry name" value="yjeF_nterm"/>
    <property type="match status" value="1"/>
</dbReference>
<evidence type="ECO:0000256" key="17">
    <source>
        <dbReference type="HAMAP-Rule" id="MF_01965"/>
    </source>
</evidence>
<evidence type="ECO:0000256" key="15">
    <source>
        <dbReference type="ARBA" id="ARBA00048238"/>
    </source>
</evidence>
<evidence type="ECO:0000256" key="7">
    <source>
        <dbReference type="ARBA" id="ARBA00022840"/>
    </source>
</evidence>
<keyword evidence="12 17" id="KW-0456">Lyase</keyword>
<protein>
    <recommendedName>
        <fullName evidence="17">ADP-dependent (S)-NAD(P)H-hydrate dehydratase</fullName>
        <ecNumber evidence="17">4.2.1.136</ecNumber>
    </recommendedName>
    <alternativeName>
        <fullName evidence="17">ADP-dependent NAD(P)HX dehydratase</fullName>
    </alternativeName>
</protein>
<dbReference type="Proteomes" id="UP000046155">
    <property type="component" value="Unassembled WGS sequence"/>
</dbReference>
<organism evidence="21 22">
    <name type="scientific">Syntrophaceticus schinkii</name>
    <dbReference type="NCBI Taxonomy" id="499207"/>
    <lineage>
        <taxon>Bacteria</taxon>
        <taxon>Bacillati</taxon>
        <taxon>Bacillota</taxon>
        <taxon>Clostridia</taxon>
        <taxon>Thermoanaerobacterales</taxon>
        <taxon>Thermoanaerobacterales Family III. Incertae Sedis</taxon>
        <taxon>Syntrophaceticus</taxon>
    </lineage>
</organism>
<keyword evidence="7 17" id="KW-0067">ATP-binding</keyword>
<feature type="binding site" evidence="17">
    <location>
        <position position="418"/>
    </location>
    <ligand>
        <name>(6S)-NADPHX</name>
        <dbReference type="ChEBI" id="CHEBI:64076"/>
    </ligand>
</feature>
<comment type="catalytic activity">
    <reaction evidence="2 18">
        <text>(6R)-NADPHX = (6S)-NADPHX</text>
        <dbReference type="Rhea" id="RHEA:32227"/>
        <dbReference type="ChEBI" id="CHEBI:64076"/>
        <dbReference type="ChEBI" id="CHEBI:64077"/>
        <dbReference type="EC" id="5.1.99.6"/>
    </reaction>
</comment>
<dbReference type="InterPro" id="IPR004443">
    <property type="entry name" value="YjeF_N_dom"/>
</dbReference>
<dbReference type="Gene3D" id="3.40.1190.20">
    <property type="match status" value="1"/>
</dbReference>
<comment type="similarity">
    <text evidence="17">Belongs to the NnrD/CARKD family.</text>
</comment>
<dbReference type="EC" id="4.2.1.136" evidence="17"/>
<feature type="binding site" evidence="17">
    <location>
        <begin position="388"/>
        <end position="392"/>
    </location>
    <ligand>
        <name>AMP</name>
        <dbReference type="ChEBI" id="CHEBI:456215"/>
    </ligand>
</feature>
<evidence type="ECO:0000256" key="4">
    <source>
        <dbReference type="ARBA" id="ARBA00009524"/>
    </source>
</evidence>
<dbReference type="GO" id="GO:0005524">
    <property type="term" value="F:ATP binding"/>
    <property type="evidence" value="ECO:0007669"/>
    <property type="project" value="UniProtKB-UniRule"/>
</dbReference>
<dbReference type="GO" id="GO:0046872">
    <property type="term" value="F:metal ion binding"/>
    <property type="evidence" value="ECO:0007669"/>
    <property type="project" value="UniProtKB-UniRule"/>
</dbReference>
<evidence type="ECO:0000256" key="16">
    <source>
        <dbReference type="ARBA" id="ARBA00049209"/>
    </source>
</evidence>
<dbReference type="InterPro" id="IPR029056">
    <property type="entry name" value="Ribokinase-like"/>
</dbReference>
<evidence type="ECO:0000256" key="18">
    <source>
        <dbReference type="PIRNR" id="PIRNR017184"/>
    </source>
</evidence>
<comment type="cofactor">
    <cofactor evidence="17">
        <name>Mg(2+)</name>
        <dbReference type="ChEBI" id="CHEBI:18420"/>
    </cofactor>
</comment>
<comment type="catalytic activity">
    <reaction evidence="16 17 18">
        <text>(6S)-NADPHX + ADP = AMP + phosphate + NADPH + H(+)</text>
        <dbReference type="Rhea" id="RHEA:32235"/>
        <dbReference type="ChEBI" id="CHEBI:15378"/>
        <dbReference type="ChEBI" id="CHEBI:43474"/>
        <dbReference type="ChEBI" id="CHEBI:57783"/>
        <dbReference type="ChEBI" id="CHEBI:64076"/>
        <dbReference type="ChEBI" id="CHEBI:456215"/>
        <dbReference type="ChEBI" id="CHEBI:456216"/>
        <dbReference type="EC" id="4.2.1.136"/>
    </reaction>
</comment>
<dbReference type="GO" id="GO:0052856">
    <property type="term" value="F:NAD(P)HX epimerase activity"/>
    <property type="evidence" value="ECO:0007669"/>
    <property type="project" value="UniProtKB-EC"/>
</dbReference>
<dbReference type="PROSITE" id="PS51385">
    <property type="entry name" value="YJEF_N"/>
    <property type="match status" value="1"/>
</dbReference>
<comment type="cofactor">
    <cofactor evidence="18">
        <name>K(+)</name>
        <dbReference type="ChEBI" id="CHEBI:29103"/>
    </cofactor>
    <text evidence="18">Binds 1 potassium ion per subunit.</text>
</comment>
<evidence type="ECO:0000259" key="19">
    <source>
        <dbReference type="PROSITE" id="PS51383"/>
    </source>
</evidence>
<dbReference type="InterPro" id="IPR036652">
    <property type="entry name" value="YjeF_N_dom_sf"/>
</dbReference>
<reference evidence="22" key="1">
    <citation type="submission" date="2015-01" db="EMBL/GenBank/DDBJ databases">
        <authorList>
            <person name="Manzoor Shahid"/>
            <person name="Zubair Saima"/>
        </authorList>
    </citation>
    <scope>NUCLEOTIDE SEQUENCE [LARGE SCALE GENOMIC DNA]</scope>
    <source>
        <strain evidence="22">Sp3</strain>
    </source>
</reference>
<evidence type="ECO:0000256" key="10">
    <source>
        <dbReference type="ARBA" id="ARBA00023027"/>
    </source>
</evidence>
<dbReference type="GO" id="GO:0052855">
    <property type="term" value="F:ADP-dependent NAD(P)H-hydrate dehydratase activity"/>
    <property type="evidence" value="ECO:0007669"/>
    <property type="project" value="UniProtKB-UniRule"/>
</dbReference>
<keyword evidence="11 18" id="KW-0413">Isomerase</keyword>
<dbReference type="PANTHER" id="PTHR12592">
    <property type="entry name" value="ATP-DEPENDENT (S)-NAD(P)H-HYDRATE DEHYDRATASE FAMILY MEMBER"/>
    <property type="match status" value="1"/>
</dbReference>
<dbReference type="HAMAP" id="MF_01965">
    <property type="entry name" value="NADHX_dehydratase"/>
    <property type="match status" value="1"/>
</dbReference>
<evidence type="ECO:0000256" key="2">
    <source>
        <dbReference type="ARBA" id="ARBA00000909"/>
    </source>
</evidence>
<dbReference type="NCBIfam" id="TIGR00196">
    <property type="entry name" value="yjeF_cterm"/>
    <property type="match status" value="1"/>
</dbReference>
<dbReference type="Pfam" id="PF01256">
    <property type="entry name" value="Carb_kinase"/>
    <property type="match status" value="1"/>
</dbReference>
<keyword evidence="9 18" id="KW-0630">Potassium</keyword>
<feature type="binding site" evidence="17">
    <location>
        <position position="224"/>
    </location>
    <ligand>
        <name>(6S)-NADPHX</name>
        <dbReference type="ChEBI" id="CHEBI:64076"/>
    </ligand>
</feature>
<keyword evidence="6 17" id="KW-0547">Nucleotide-binding</keyword>
<evidence type="ECO:0000256" key="9">
    <source>
        <dbReference type="ARBA" id="ARBA00022958"/>
    </source>
</evidence>
<evidence type="ECO:0000259" key="20">
    <source>
        <dbReference type="PROSITE" id="PS51385"/>
    </source>
</evidence>
<feature type="binding site" evidence="17">
    <location>
        <position position="295"/>
    </location>
    <ligand>
        <name>(6S)-NADPHX</name>
        <dbReference type="ChEBI" id="CHEBI:64076"/>
    </ligand>
</feature>
<gene>
    <name evidence="21" type="primary">nnr</name>
    <name evidence="17" type="synonym">nnrD</name>
    <name evidence="21" type="ORF">SSCH_90031</name>
</gene>
<feature type="binding site" evidence="17">
    <location>
        <position position="351"/>
    </location>
    <ligand>
        <name>(6S)-NADPHX</name>
        <dbReference type="ChEBI" id="CHEBI:64076"/>
    </ligand>
</feature>
<dbReference type="Pfam" id="PF03853">
    <property type="entry name" value="YjeF_N"/>
    <property type="match status" value="1"/>
</dbReference>
<dbReference type="GO" id="GO:0110051">
    <property type="term" value="P:metabolite repair"/>
    <property type="evidence" value="ECO:0007669"/>
    <property type="project" value="TreeGrafter"/>
</dbReference>
<feature type="domain" description="YjeF C-terminal" evidence="19">
    <location>
        <begin position="189"/>
        <end position="477"/>
    </location>
</feature>
<evidence type="ECO:0000256" key="5">
    <source>
        <dbReference type="ARBA" id="ARBA00022723"/>
    </source>
</evidence>
<evidence type="ECO:0000256" key="14">
    <source>
        <dbReference type="ARBA" id="ARBA00025153"/>
    </source>
</evidence>
<evidence type="ECO:0000256" key="3">
    <source>
        <dbReference type="ARBA" id="ARBA00006001"/>
    </source>
</evidence>
<evidence type="ECO:0000256" key="1">
    <source>
        <dbReference type="ARBA" id="ARBA00000013"/>
    </source>
</evidence>
<keyword evidence="22" id="KW-1185">Reference proteome</keyword>
<name>A0A0B7MIJ6_9FIRM</name>